<gene>
    <name evidence="1" type="ORF">SHERM_18932</name>
</gene>
<dbReference type="OrthoDB" id="1740416at2759"/>
<evidence type="ECO:0000313" key="2">
    <source>
        <dbReference type="Proteomes" id="UP001153555"/>
    </source>
</evidence>
<name>A0A9N7N5M2_STRHE</name>
<dbReference type="AlphaFoldDB" id="A0A9N7N5M2"/>
<proteinExistence type="predicted"/>
<sequence length="161" mass="18168">MAGGPKLQLNCQPRGLPNLATPSQVEQQIITYDPLYLPDFQANVENEHYYQSRGVFVNNLSNLDHNNSMMVESSSTGAHMDVSNMVENGGIMSWGPRENYKFDPFFRFEVEEKRPSTLWQEGTQSQRFDDQESSGGVFCNYTLAAFSQGLPGVNLDVYNQI</sequence>
<accession>A0A9N7N5M2</accession>
<evidence type="ECO:0000313" key="1">
    <source>
        <dbReference type="EMBL" id="CAA0820930.1"/>
    </source>
</evidence>
<dbReference type="EMBL" id="CACSLK010020742">
    <property type="protein sequence ID" value="CAA0820930.1"/>
    <property type="molecule type" value="Genomic_DNA"/>
</dbReference>
<organism evidence="1 2">
    <name type="scientific">Striga hermonthica</name>
    <name type="common">Purple witchweed</name>
    <name type="synonym">Buchnera hermonthica</name>
    <dbReference type="NCBI Taxonomy" id="68872"/>
    <lineage>
        <taxon>Eukaryota</taxon>
        <taxon>Viridiplantae</taxon>
        <taxon>Streptophyta</taxon>
        <taxon>Embryophyta</taxon>
        <taxon>Tracheophyta</taxon>
        <taxon>Spermatophyta</taxon>
        <taxon>Magnoliopsida</taxon>
        <taxon>eudicotyledons</taxon>
        <taxon>Gunneridae</taxon>
        <taxon>Pentapetalae</taxon>
        <taxon>asterids</taxon>
        <taxon>lamiids</taxon>
        <taxon>Lamiales</taxon>
        <taxon>Orobanchaceae</taxon>
        <taxon>Buchnereae</taxon>
        <taxon>Striga</taxon>
    </lineage>
</organism>
<dbReference type="Proteomes" id="UP001153555">
    <property type="component" value="Unassembled WGS sequence"/>
</dbReference>
<keyword evidence="2" id="KW-1185">Reference proteome</keyword>
<protein>
    <submittedName>
        <fullName evidence="1">Uncharacterized protein</fullName>
    </submittedName>
</protein>
<reference evidence="1" key="1">
    <citation type="submission" date="2019-12" db="EMBL/GenBank/DDBJ databases">
        <authorList>
            <person name="Scholes J."/>
        </authorList>
    </citation>
    <scope>NUCLEOTIDE SEQUENCE</scope>
</reference>
<comment type="caution">
    <text evidence="1">The sequence shown here is derived from an EMBL/GenBank/DDBJ whole genome shotgun (WGS) entry which is preliminary data.</text>
</comment>